<proteinExistence type="predicted"/>
<dbReference type="RefSeq" id="YP_009170348.1">
    <property type="nucleotide sequence ID" value="NC_028029.1"/>
</dbReference>
<dbReference type="AlphaFoldDB" id="A0A0M5L3S9"/>
<accession>A0A0M5L3S9</accession>
<gene>
    <name evidence="1" type="primary">hyp-13</name>
</gene>
<protein>
    <submittedName>
        <fullName evidence="1">Uncharacterized protein</fullName>
    </submittedName>
</protein>
<sequence length="98" mass="11971">MNICKLYFKTPLTNSKSITKNLFSGVKKHKIRFFNISNMYYKKIYKTIKIFCSVLLDYDQYSFNVMQIKTVLFHKQSKEYVIIREYLNTNNVVYFFYK</sequence>
<organism evidence="1">
    <name type="scientific">Babesia orientalis</name>
    <dbReference type="NCBI Taxonomy" id="273649"/>
    <lineage>
        <taxon>Eukaryota</taxon>
        <taxon>Sar</taxon>
        <taxon>Alveolata</taxon>
        <taxon>Apicomplexa</taxon>
        <taxon>Aconoidasida</taxon>
        <taxon>Piroplasmida</taxon>
        <taxon>Babesiidae</taxon>
        <taxon>Babesia</taxon>
    </lineage>
</organism>
<reference evidence="1" key="1">
    <citation type="journal article" date="2015" name="Parasit. Vectors">
        <title>Characterization and annotation of Babesia orientalis apicoplast genome.</title>
        <authorList>
            <person name="Huang Y."/>
            <person name="He L."/>
            <person name="Hu J."/>
            <person name="He P."/>
            <person name="He J."/>
            <person name="Yu L."/>
            <person name="Malobi N."/>
            <person name="Zhou Y."/>
            <person name="Shen B."/>
            <person name="Zhao J."/>
        </authorList>
    </citation>
    <scope>NUCLEOTIDE SEQUENCE</scope>
    <source>
        <strain evidence="1">Wuhan</strain>
    </source>
</reference>
<dbReference type="GeneID" id="26044052"/>
<evidence type="ECO:0000313" key="1">
    <source>
        <dbReference type="EMBL" id="ALE29346.1"/>
    </source>
</evidence>
<dbReference type="EMBL" id="KT428643">
    <property type="protein sequence ID" value="ALE29346.1"/>
    <property type="molecule type" value="Genomic_DNA"/>
</dbReference>
<name>A0A0M5L3S9_9APIC</name>